<keyword evidence="1" id="KW-0732">Signal</keyword>
<name>A0ABR2MH65_9ASPA</name>
<evidence type="ECO:0008006" key="4">
    <source>
        <dbReference type="Google" id="ProtNLM"/>
    </source>
</evidence>
<dbReference type="EMBL" id="JBBWWR010000008">
    <property type="protein sequence ID" value="KAK8963066.1"/>
    <property type="molecule type" value="Genomic_DNA"/>
</dbReference>
<reference evidence="2 3" key="1">
    <citation type="journal article" date="2022" name="Nat. Plants">
        <title>Genomes of leafy and leafless Platanthera orchids illuminate the evolution of mycoheterotrophy.</title>
        <authorList>
            <person name="Li M.H."/>
            <person name="Liu K.W."/>
            <person name="Li Z."/>
            <person name="Lu H.C."/>
            <person name="Ye Q.L."/>
            <person name="Zhang D."/>
            <person name="Wang J.Y."/>
            <person name="Li Y.F."/>
            <person name="Zhong Z.M."/>
            <person name="Liu X."/>
            <person name="Yu X."/>
            <person name="Liu D.K."/>
            <person name="Tu X.D."/>
            <person name="Liu B."/>
            <person name="Hao Y."/>
            <person name="Liao X.Y."/>
            <person name="Jiang Y.T."/>
            <person name="Sun W.H."/>
            <person name="Chen J."/>
            <person name="Chen Y.Q."/>
            <person name="Ai Y."/>
            <person name="Zhai J.W."/>
            <person name="Wu S.S."/>
            <person name="Zhou Z."/>
            <person name="Hsiao Y.Y."/>
            <person name="Wu W.L."/>
            <person name="Chen Y.Y."/>
            <person name="Lin Y.F."/>
            <person name="Hsu J.L."/>
            <person name="Li C.Y."/>
            <person name="Wang Z.W."/>
            <person name="Zhao X."/>
            <person name="Zhong W.Y."/>
            <person name="Ma X.K."/>
            <person name="Ma L."/>
            <person name="Huang J."/>
            <person name="Chen G.Z."/>
            <person name="Huang M.Z."/>
            <person name="Huang L."/>
            <person name="Peng D.H."/>
            <person name="Luo Y.B."/>
            <person name="Zou S.Q."/>
            <person name="Chen S.P."/>
            <person name="Lan S."/>
            <person name="Tsai W.C."/>
            <person name="Van de Peer Y."/>
            <person name="Liu Z.J."/>
        </authorList>
    </citation>
    <scope>NUCLEOTIDE SEQUENCE [LARGE SCALE GENOMIC DNA]</scope>
    <source>
        <strain evidence="2">Lor288</strain>
    </source>
</reference>
<gene>
    <name evidence="2" type="ORF">KSP40_PGU022161</name>
</gene>
<feature type="signal peptide" evidence="1">
    <location>
        <begin position="1"/>
        <end position="23"/>
    </location>
</feature>
<comment type="caution">
    <text evidence="2">The sequence shown here is derived from an EMBL/GenBank/DDBJ whole genome shotgun (WGS) entry which is preliminary data.</text>
</comment>
<sequence length="105" mass="11792">MSRVVCVESLYFNILLSIVVVESGPADHRKVKADHIKVKTRAHSPTAVGAPQPALRLGYKPCMHDDVRNSRSFDHYGRKIVLLPYKNDLVPREPGRTSAHLPRLP</sequence>
<protein>
    <recommendedName>
        <fullName evidence="4">Secreted protein</fullName>
    </recommendedName>
</protein>
<evidence type="ECO:0000313" key="3">
    <source>
        <dbReference type="Proteomes" id="UP001412067"/>
    </source>
</evidence>
<keyword evidence="3" id="KW-1185">Reference proteome</keyword>
<proteinExistence type="predicted"/>
<evidence type="ECO:0000256" key="1">
    <source>
        <dbReference type="SAM" id="SignalP"/>
    </source>
</evidence>
<feature type="chain" id="PRO_5046145108" description="Secreted protein" evidence="1">
    <location>
        <begin position="24"/>
        <end position="105"/>
    </location>
</feature>
<accession>A0ABR2MH65</accession>
<dbReference type="Proteomes" id="UP001412067">
    <property type="component" value="Unassembled WGS sequence"/>
</dbReference>
<evidence type="ECO:0000313" key="2">
    <source>
        <dbReference type="EMBL" id="KAK8963066.1"/>
    </source>
</evidence>
<organism evidence="2 3">
    <name type="scientific">Platanthera guangdongensis</name>
    <dbReference type="NCBI Taxonomy" id="2320717"/>
    <lineage>
        <taxon>Eukaryota</taxon>
        <taxon>Viridiplantae</taxon>
        <taxon>Streptophyta</taxon>
        <taxon>Embryophyta</taxon>
        <taxon>Tracheophyta</taxon>
        <taxon>Spermatophyta</taxon>
        <taxon>Magnoliopsida</taxon>
        <taxon>Liliopsida</taxon>
        <taxon>Asparagales</taxon>
        <taxon>Orchidaceae</taxon>
        <taxon>Orchidoideae</taxon>
        <taxon>Orchideae</taxon>
        <taxon>Orchidinae</taxon>
        <taxon>Platanthera</taxon>
    </lineage>
</organism>